<gene>
    <name evidence="1" type="ORF">K441DRAFT_682943</name>
</gene>
<reference evidence="1 2" key="1">
    <citation type="journal article" date="2016" name="Nat. Commun.">
        <title>Ectomycorrhizal ecology is imprinted in the genome of the dominant symbiotic fungus Cenococcum geophilum.</title>
        <authorList>
            <consortium name="DOE Joint Genome Institute"/>
            <person name="Peter M."/>
            <person name="Kohler A."/>
            <person name="Ohm R.A."/>
            <person name="Kuo A."/>
            <person name="Krutzmann J."/>
            <person name="Morin E."/>
            <person name="Arend M."/>
            <person name="Barry K.W."/>
            <person name="Binder M."/>
            <person name="Choi C."/>
            <person name="Clum A."/>
            <person name="Copeland A."/>
            <person name="Grisel N."/>
            <person name="Haridas S."/>
            <person name="Kipfer T."/>
            <person name="LaButti K."/>
            <person name="Lindquist E."/>
            <person name="Lipzen A."/>
            <person name="Maire R."/>
            <person name="Meier B."/>
            <person name="Mihaltcheva S."/>
            <person name="Molinier V."/>
            <person name="Murat C."/>
            <person name="Poggeler S."/>
            <person name="Quandt C.A."/>
            <person name="Sperisen C."/>
            <person name="Tritt A."/>
            <person name="Tisserant E."/>
            <person name="Crous P.W."/>
            <person name="Henrissat B."/>
            <person name="Nehls U."/>
            <person name="Egli S."/>
            <person name="Spatafora J.W."/>
            <person name="Grigoriev I.V."/>
            <person name="Martin F.M."/>
        </authorList>
    </citation>
    <scope>NUCLEOTIDE SEQUENCE [LARGE SCALE GENOMIC DNA]</scope>
    <source>
        <strain evidence="1 2">1.58</strain>
    </source>
</reference>
<protein>
    <submittedName>
        <fullName evidence="1">Uncharacterized protein</fullName>
    </submittedName>
</protein>
<accession>A0ACC8EN71</accession>
<sequence length="268" mass="30001">MTSTASRQMKHEPELLSSSIVIPTPKDPWSFMTLMADILRLPDEALAMAFIYVNRFHKFTRSTEAAPALDFNTLALASLSLASKSSEAPRRLREFLLPAWRLVQSNNPSAKPLTFPSSLYDSLRATLVQAELILLRILKFELRLALPLDSLPRYLDRTIGEVNGGGGGWGGTEDYDGHGKEHRDEYRMVDLIDTQLGKACRLKAIDAYKNYQLSNFFPARVLAVACTYVTFQDYGLDIGSDKSIWLEEVTSGKVDMEDFDEVVNILGS</sequence>
<evidence type="ECO:0000313" key="1">
    <source>
        <dbReference type="EMBL" id="OCK87004.1"/>
    </source>
</evidence>
<evidence type="ECO:0000313" key="2">
    <source>
        <dbReference type="Proteomes" id="UP000250078"/>
    </source>
</evidence>
<proteinExistence type="predicted"/>
<organism evidence="1 2">
    <name type="scientific">Cenococcum geophilum 1.58</name>
    <dbReference type="NCBI Taxonomy" id="794803"/>
    <lineage>
        <taxon>Eukaryota</taxon>
        <taxon>Fungi</taxon>
        <taxon>Dikarya</taxon>
        <taxon>Ascomycota</taxon>
        <taxon>Pezizomycotina</taxon>
        <taxon>Dothideomycetes</taxon>
        <taxon>Pleosporomycetidae</taxon>
        <taxon>Gloniales</taxon>
        <taxon>Gloniaceae</taxon>
        <taxon>Cenococcum</taxon>
    </lineage>
</organism>
<dbReference type="Proteomes" id="UP000250078">
    <property type="component" value="Unassembled WGS sequence"/>
</dbReference>
<keyword evidence="2" id="KW-1185">Reference proteome</keyword>
<dbReference type="EMBL" id="KV748276">
    <property type="protein sequence ID" value="OCK87004.1"/>
    <property type="molecule type" value="Genomic_DNA"/>
</dbReference>
<name>A0ACC8EN71_9PEZI</name>